<feature type="domain" description="Carboxymuconolactone decarboxylase-like" evidence="1">
    <location>
        <begin position="13"/>
        <end position="95"/>
    </location>
</feature>
<dbReference type="KEGG" id="tsm:ASU32_09805"/>
<keyword evidence="3" id="KW-1185">Reference proteome</keyword>
<dbReference type="EMBL" id="FNSA01000003">
    <property type="protein sequence ID" value="SEC40725.1"/>
    <property type="molecule type" value="Genomic_DNA"/>
</dbReference>
<keyword evidence="2" id="KW-0560">Oxidoreductase</keyword>
<organism evidence="2 3">
    <name type="scientific">Tsukamurella tyrosinosolvens</name>
    <dbReference type="NCBI Taxonomy" id="57704"/>
    <lineage>
        <taxon>Bacteria</taxon>
        <taxon>Bacillati</taxon>
        <taxon>Actinomycetota</taxon>
        <taxon>Actinomycetes</taxon>
        <taxon>Mycobacteriales</taxon>
        <taxon>Tsukamurellaceae</taxon>
        <taxon>Tsukamurella</taxon>
    </lineage>
</organism>
<dbReference type="AlphaFoldDB" id="A0A1H4S903"/>
<dbReference type="SUPFAM" id="SSF69118">
    <property type="entry name" value="AhpD-like"/>
    <property type="match status" value="1"/>
</dbReference>
<dbReference type="Gene3D" id="1.20.1290.10">
    <property type="entry name" value="AhpD-like"/>
    <property type="match status" value="1"/>
</dbReference>
<dbReference type="RefSeq" id="WP_068742150.1">
    <property type="nucleotide sequence ID" value="NZ_CBDRGN010000001.1"/>
</dbReference>
<dbReference type="STRING" id="57704.SAMN04489793_2214"/>
<evidence type="ECO:0000259" key="1">
    <source>
        <dbReference type="Pfam" id="PF02627"/>
    </source>
</evidence>
<dbReference type="InterPro" id="IPR003779">
    <property type="entry name" value="CMD-like"/>
</dbReference>
<dbReference type="InterPro" id="IPR029032">
    <property type="entry name" value="AhpD-like"/>
</dbReference>
<gene>
    <name evidence="2" type="ORF">SAMN04489793_2214</name>
</gene>
<dbReference type="OrthoDB" id="9801997at2"/>
<accession>A0A1H4S903</accession>
<protein>
    <submittedName>
        <fullName evidence="2">Alkylhydroperoxidase AhpD family core domain-containing protein</fullName>
    </submittedName>
</protein>
<dbReference type="PANTHER" id="PTHR34846">
    <property type="entry name" value="4-CARBOXYMUCONOLACTONE DECARBOXYLASE FAMILY PROTEIN (AFU_ORTHOLOGUE AFUA_6G11590)"/>
    <property type="match status" value="1"/>
</dbReference>
<dbReference type="Pfam" id="PF02627">
    <property type="entry name" value="CMD"/>
    <property type="match status" value="1"/>
</dbReference>
<dbReference type="NCBIfam" id="TIGR00778">
    <property type="entry name" value="ahpD_dom"/>
    <property type="match status" value="1"/>
</dbReference>
<proteinExistence type="predicted"/>
<evidence type="ECO:0000313" key="2">
    <source>
        <dbReference type="EMBL" id="SEC40725.1"/>
    </source>
</evidence>
<keyword evidence="2" id="KW-0575">Peroxidase</keyword>
<reference evidence="3" key="1">
    <citation type="submission" date="2016-10" db="EMBL/GenBank/DDBJ databases">
        <authorList>
            <person name="Varghese N."/>
            <person name="Submissions S."/>
        </authorList>
    </citation>
    <scope>NUCLEOTIDE SEQUENCE [LARGE SCALE GENOMIC DNA]</scope>
    <source>
        <strain evidence="3">DSM 44234</strain>
    </source>
</reference>
<dbReference type="PANTHER" id="PTHR34846:SF7">
    <property type="entry name" value="BLL7811 PROTEIN"/>
    <property type="match status" value="1"/>
</dbReference>
<name>A0A1H4S903_TSUTY</name>
<dbReference type="GO" id="GO:0051920">
    <property type="term" value="F:peroxiredoxin activity"/>
    <property type="evidence" value="ECO:0007669"/>
    <property type="project" value="InterPro"/>
</dbReference>
<dbReference type="InterPro" id="IPR004675">
    <property type="entry name" value="AhpD_core"/>
</dbReference>
<dbReference type="Proteomes" id="UP000182241">
    <property type="component" value="Unassembled WGS sequence"/>
</dbReference>
<evidence type="ECO:0000313" key="3">
    <source>
        <dbReference type="Proteomes" id="UP000182241"/>
    </source>
</evidence>
<sequence>MTARMTNPAFVLPGALDALTKLGEAVAASGLSPELLELVNMRASQLNSCSTCLDGHWRMARKHGASDEKLFAVGAWRHTPYFSDAERIALELTEELTALAGHPDAVPDELWDAAADEFDASQLAALVLAVGQINLWNRVNHATRQEAGSWRP</sequence>